<keyword evidence="3" id="KW-0418">Kinase</keyword>
<dbReference type="Pfam" id="PF00294">
    <property type="entry name" value="PfkB"/>
    <property type="match status" value="1"/>
</dbReference>
<comment type="similarity">
    <text evidence="1">Belongs to the carbohydrate kinase PfkB family.</text>
</comment>
<dbReference type="Gene3D" id="3.40.1190.20">
    <property type="match status" value="1"/>
</dbReference>
<evidence type="ECO:0000256" key="2">
    <source>
        <dbReference type="ARBA" id="ARBA00022679"/>
    </source>
</evidence>
<name>A0ABQ2A8Z4_9BACL</name>
<evidence type="ECO:0000256" key="1">
    <source>
        <dbReference type="ARBA" id="ARBA00010688"/>
    </source>
</evidence>
<evidence type="ECO:0000313" key="6">
    <source>
        <dbReference type="Proteomes" id="UP000605427"/>
    </source>
</evidence>
<proteinExistence type="inferred from homology"/>
<dbReference type="InterPro" id="IPR029056">
    <property type="entry name" value="Ribokinase-like"/>
</dbReference>
<accession>A0ABQ2A8Z4</accession>
<keyword evidence="6" id="KW-1185">Reference proteome</keyword>
<dbReference type="PANTHER" id="PTHR43320:SF2">
    <property type="entry name" value="2-DEHYDRO-3-DEOXYGLUCONOKINASE_2-DEHYDRO-3-DEOXYGALACTONOKINASE"/>
    <property type="match status" value="1"/>
</dbReference>
<dbReference type="RefSeq" id="WP_172247926.1">
    <property type="nucleotide sequence ID" value="NZ_BMDD01000012.1"/>
</dbReference>
<evidence type="ECO:0000259" key="4">
    <source>
        <dbReference type="Pfam" id="PF00294"/>
    </source>
</evidence>
<dbReference type="PANTHER" id="PTHR43320">
    <property type="entry name" value="SUGAR KINASE"/>
    <property type="match status" value="1"/>
</dbReference>
<dbReference type="InterPro" id="IPR052700">
    <property type="entry name" value="Carb_kinase_PfkB-like"/>
</dbReference>
<evidence type="ECO:0000256" key="3">
    <source>
        <dbReference type="ARBA" id="ARBA00022777"/>
    </source>
</evidence>
<evidence type="ECO:0000313" key="5">
    <source>
        <dbReference type="EMBL" id="GGH88023.1"/>
    </source>
</evidence>
<sequence length="338" mass="36698">MPKTVAAFGEVMMRLEAPGLRLLSQTDTLQVSYSGSGVNVLSALSRFGHRVLPVTTLPDNPIGDAAEANLRKLGLLPDFVRRDGLHLGMYFLEAGFGARPSRVTYSNRPQSSFNTAAEGIYPFADIASSVDAVHFCGISLAMNDTVRRNALAFAEAVKAAGKTVIFDCNYRPALWGEDGYAIARPWYEKMLHLADIVCMNENDAIHVLGLPASSTERLHQLQELIPSVAKTYNIATIAGTHRHIEADGRHSLLGYLHTGDAFYFSDPLTFPVYDRIGAGDAYASGIIHGQLSEFAPEQTVRFASAASMLAHTIAGDTPFSSEAQIFRAMMEGIGDIER</sequence>
<dbReference type="Proteomes" id="UP000605427">
    <property type="component" value="Unassembled WGS sequence"/>
</dbReference>
<dbReference type="CDD" id="cd01166">
    <property type="entry name" value="KdgK"/>
    <property type="match status" value="1"/>
</dbReference>
<protein>
    <submittedName>
        <fullName evidence="5">2-dehydro-3-deoxygluconokinase</fullName>
    </submittedName>
</protein>
<dbReference type="SUPFAM" id="SSF53613">
    <property type="entry name" value="Ribokinase-like"/>
    <property type="match status" value="1"/>
</dbReference>
<dbReference type="EMBL" id="BMDD01000012">
    <property type="protein sequence ID" value="GGH88023.1"/>
    <property type="molecule type" value="Genomic_DNA"/>
</dbReference>
<reference evidence="6" key="1">
    <citation type="journal article" date="2019" name="Int. J. Syst. Evol. Microbiol.">
        <title>The Global Catalogue of Microorganisms (GCM) 10K type strain sequencing project: providing services to taxonomists for standard genome sequencing and annotation.</title>
        <authorList>
            <consortium name="The Broad Institute Genomics Platform"/>
            <consortium name="The Broad Institute Genome Sequencing Center for Infectious Disease"/>
            <person name="Wu L."/>
            <person name="Ma J."/>
        </authorList>
    </citation>
    <scope>NUCLEOTIDE SEQUENCE [LARGE SCALE GENOMIC DNA]</scope>
    <source>
        <strain evidence="6">CCM 8702</strain>
    </source>
</reference>
<dbReference type="InterPro" id="IPR011611">
    <property type="entry name" value="PfkB_dom"/>
</dbReference>
<organism evidence="5 6">
    <name type="scientific">Saccharibacillus endophyticus</name>
    <dbReference type="NCBI Taxonomy" id="2060666"/>
    <lineage>
        <taxon>Bacteria</taxon>
        <taxon>Bacillati</taxon>
        <taxon>Bacillota</taxon>
        <taxon>Bacilli</taxon>
        <taxon>Bacillales</taxon>
        <taxon>Paenibacillaceae</taxon>
        <taxon>Saccharibacillus</taxon>
    </lineage>
</organism>
<feature type="domain" description="Carbohydrate kinase PfkB" evidence="4">
    <location>
        <begin position="4"/>
        <end position="230"/>
    </location>
</feature>
<comment type="caution">
    <text evidence="5">The sequence shown here is derived from an EMBL/GenBank/DDBJ whole genome shotgun (WGS) entry which is preliminary data.</text>
</comment>
<gene>
    <name evidence="5" type="ORF">GCM10007362_51530</name>
</gene>
<keyword evidence="2" id="KW-0808">Transferase</keyword>